<dbReference type="RefSeq" id="WP_390271023.1">
    <property type="nucleotide sequence ID" value="NZ_JBHRSA010000031.1"/>
</dbReference>
<dbReference type="SUPFAM" id="SSF55174">
    <property type="entry name" value="Alpha-L RNA-binding motif"/>
    <property type="match status" value="1"/>
</dbReference>
<comment type="caution">
    <text evidence="7">The sequence shown here is derived from an EMBL/GenBank/DDBJ whole genome shotgun (WGS) entry which is preliminary data.</text>
</comment>
<dbReference type="GO" id="GO:0016853">
    <property type="term" value="F:isomerase activity"/>
    <property type="evidence" value="ECO:0007669"/>
    <property type="project" value="UniProtKB-KW"/>
</dbReference>
<dbReference type="Gene3D" id="3.10.290.10">
    <property type="entry name" value="RNA-binding S4 domain"/>
    <property type="match status" value="1"/>
</dbReference>
<evidence type="ECO:0000256" key="4">
    <source>
        <dbReference type="PROSITE-ProRule" id="PRU00182"/>
    </source>
</evidence>
<dbReference type="PANTHER" id="PTHR47683:SF4">
    <property type="entry name" value="PSEUDOURIDINE SYNTHASE"/>
    <property type="match status" value="1"/>
</dbReference>
<keyword evidence="3 5" id="KW-0413">Isomerase</keyword>
<keyword evidence="8" id="KW-1185">Reference proteome</keyword>
<accession>A0ABV7CV02</accession>
<protein>
    <recommendedName>
        <fullName evidence="5">Pseudouridine synthase</fullName>
        <ecNumber evidence="5">5.4.99.-</ecNumber>
    </recommendedName>
</protein>
<dbReference type="InterPro" id="IPR020103">
    <property type="entry name" value="PsdUridine_synth_cat_dom_sf"/>
</dbReference>
<evidence type="ECO:0000256" key="1">
    <source>
        <dbReference type="ARBA" id="ARBA00008348"/>
    </source>
</evidence>
<keyword evidence="2 4" id="KW-0694">RNA-binding</keyword>
<dbReference type="Pfam" id="PF00849">
    <property type="entry name" value="PseudoU_synth_2"/>
    <property type="match status" value="1"/>
</dbReference>
<dbReference type="InterPro" id="IPR050343">
    <property type="entry name" value="RsuA_PseudoU_synthase"/>
</dbReference>
<dbReference type="PROSITE" id="PS50889">
    <property type="entry name" value="S4"/>
    <property type="match status" value="1"/>
</dbReference>
<dbReference type="CDD" id="cd02553">
    <property type="entry name" value="PseudoU_synth_RsuA"/>
    <property type="match status" value="1"/>
</dbReference>
<evidence type="ECO:0000313" key="7">
    <source>
        <dbReference type="EMBL" id="MFC3040164.1"/>
    </source>
</evidence>
<proteinExistence type="inferred from homology"/>
<dbReference type="InterPro" id="IPR020094">
    <property type="entry name" value="TruA/RsuA/RluB/E/F_N"/>
</dbReference>
<organism evidence="7 8">
    <name type="scientific">Virgibacillus xinjiangensis</name>
    <dbReference type="NCBI Taxonomy" id="393090"/>
    <lineage>
        <taxon>Bacteria</taxon>
        <taxon>Bacillati</taxon>
        <taxon>Bacillota</taxon>
        <taxon>Bacilli</taxon>
        <taxon>Bacillales</taxon>
        <taxon>Bacillaceae</taxon>
        <taxon>Virgibacillus</taxon>
    </lineage>
</organism>
<dbReference type="Pfam" id="PF01479">
    <property type="entry name" value="S4"/>
    <property type="match status" value="1"/>
</dbReference>
<dbReference type="EC" id="5.4.99.-" evidence="5"/>
<dbReference type="CDD" id="cd00165">
    <property type="entry name" value="S4"/>
    <property type="match status" value="1"/>
</dbReference>
<dbReference type="Gene3D" id="3.30.70.1560">
    <property type="entry name" value="Alpha-L RNA-binding motif"/>
    <property type="match status" value="1"/>
</dbReference>
<dbReference type="SMART" id="SM00363">
    <property type="entry name" value="S4"/>
    <property type="match status" value="1"/>
</dbReference>
<dbReference type="SUPFAM" id="SSF55120">
    <property type="entry name" value="Pseudouridine synthase"/>
    <property type="match status" value="1"/>
</dbReference>
<dbReference type="EMBL" id="JBHRSA010000031">
    <property type="protein sequence ID" value="MFC3040164.1"/>
    <property type="molecule type" value="Genomic_DNA"/>
</dbReference>
<comment type="similarity">
    <text evidence="1 5">Belongs to the pseudouridine synthase RsuA family.</text>
</comment>
<dbReference type="PROSITE" id="PS01149">
    <property type="entry name" value="PSI_RSU"/>
    <property type="match status" value="1"/>
</dbReference>
<dbReference type="InterPro" id="IPR000748">
    <property type="entry name" value="PsdUridine_synth_RsuA/RluB/E/F"/>
</dbReference>
<dbReference type="InterPro" id="IPR036986">
    <property type="entry name" value="S4_RNA-bd_sf"/>
</dbReference>
<evidence type="ECO:0000313" key="8">
    <source>
        <dbReference type="Proteomes" id="UP001595279"/>
    </source>
</evidence>
<dbReference type="InterPro" id="IPR042092">
    <property type="entry name" value="PsdUridine_s_RsuA/RluB/E/F_cat"/>
</dbReference>
<evidence type="ECO:0000259" key="6">
    <source>
        <dbReference type="SMART" id="SM00363"/>
    </source>
</evidence>
<dbReference type="InterPro" id="IPR006145">
    <property type="entry name" value="PsdUridine_synth_RsuA/RluA"/>
</dbReference>
<evidence type="ECO:0000256" key="3">
    <source>
        <dbReference type="ARBA" id="ARBA00023235"/>
    </source>
</evidence>
<dbReference type="NCBIfam" id="TIGR00093">
    <property type="entry name" value="pseudouridine synthase"/>
    <property type="match status" value="1"/>
</dbReference>
<sequence>MRMDKLLASKGFGSRKEVKTLLKKKRVSVNGHTVKNSSFHVDPIEDTVMVDGEEISYREFIYVMLHKPSGCISATEDDYHKTVIDLLDDDYRLFSPFPVGRLDKDTEGLLLITNDGELAHQLTSPKKEIEKVYYARIDGIVTHDDVESFQSGVTLEDGYQAKPAELKILRKGDISEIEVAVTEGKFHQVKRMFESVGKTVMYLKRERMGELVLDQQLTPGSYRELTNEELDYCLSLKS</sequence>
<feature type="domain" description="RNA-binding S4" evidence="6">
    <location>
        <begin position="1"/>
        <end position="59"/>
    </location>
</feature>
<reference evidence="8" key="1">
    <citation type="journal article" date="2019" name="Int. J. Syst. Evol. Microbiol.">
        <title>The Global Catalogue of Microorganisms (GCM) 10K type strain sequencing project: providing services to taxonomists for standard genome sequencing and annotation.</title>
        <authorList>
            <consortium name="The Broad Institute Genomics Platform"/>
            <consortium name="The Broad Institute Genome Sequencing Center for Infectious Disease"/>
            <person name="Wu L."/>
            <person name="Ma J."/>
        </authorList>
    </citation>
    <scope>NUCLEOTIDE SEQUENCE [LARGE SCALE GENOMIC DNA]</scope>
    <source>
        <strain evidence="8">KCTC 13128</strain>
    </source>
</reference>
<dbReference type="Gene3D" id="3.30.70.580">
    <property type="entry name" value="Pseudouridine synthase I, catalytic domain, N-terminal subdomain"/>
    <property type="match status" value="1"/>
</dbReference>
<gene>
    <name evidence="7" type="ORF">ACFOGI_07850</name>
</gene>
<name>A0ABV7CV02_9BACI</name>
<evidence type="ECO:0000256" key="5">
    <source>
        <dbReference type="RuleBase" id="RU003887"/>
    </source>
</evidence>
<evidence type="ECO:0000256" key="2">
    <source>
        <dbReference type="ARBA" id="ARBA00022884"/>
    </source>
</evidence>
<dbReference type="InterPro" id="IPR018496">
    <property type="entry name" value="PsdUridine_synth_RsuA/RluB_CS"/>
</dbReference>
<dbReference type="InterPro" id="IPR002942">
    <property type="entry name" value="S4_RNA-bd"/>
</dbReference>
<dbReference type="Proteomes" id="UP001595279">
    <property type="component" value="Unassembled WGS sequence"/>
</dbReference>
<dbReference type="PANTHER" id="PTHR47683">
    <property type="entry name" value="PSEUDOURIDINE SYNTHASE FAMILY PROTEIN-RELATED"/>
    <property type="match status" value="1"/>
</dbReference>